<evidence type="ECO:0000256" key="7">
    <source>
        <dbReference type="ARBA" id="ARBA00024411"/>
    </source>
</evidence>
<name>A0A9N9MZ67_9CUCU</name>
<dbReference type="GO" id="GO:0042575">
    <property type="term" value="C:DNA polymerase complex"/>
    <property type="evidence" value="ECO:0007669"/>
    <property type="project" value="UniProtKB-ARBA"/>
</dbReference>
<protein>
    <recommendedName>
        <fullName evidence="7">DNA polymerase delta catalytic subunit</fullName>
        <ecNumber evidence="2">2.7.7.7</ecNumber>
    </recommendedName>
</protein>
<dbReference type="InterPro" id="IPR006134">
    <property type="entry name" value="DNA-dir_DNA_pol_B_multi_dom"/>
</dbReference>
<keyword evidence="5" id="KW-0239">DNA-directed DNA polymerase</keyword>
<dbReference type="InterPro" id="IPR050240">
    <property type="entry name" value="DNA_pol_type-B"/>
</dbReference>
<evidence type="ECO:0000256" key="8">
    <source>
        <dbReference type="ARBA" id="ARBA00049244"/>
    </source>
</evidence>
<evidence type="ECO:0000256" key="2">
    <source>
        <dbReference type="ARBA" id="ARBA00012417"/>
    </source>
</evidence>
<comment type="catalytic activity">
    <reaction evidence="8">
        <text>DNA(n) + a 2'-deoxyribonucleoside 5'-triphosphate = DNA(n+1) + diphosphate</text>
        <dbReference type="Rhea" id="RHEA:22508"/>
        <dbReference type="Rhea" id="RHEA-COMP:17339"/>
        <dbReference type="Rhea" id="RHEA-COMP:17340"/>
        <dbReference type="ChEBI" id="CHEBI:33019"/>
        <dbReference type="ChEBI" id="CHEBI:61560"/>
        <dbReference type="ChEBI" id="CHEBI:173112"/>
        <dbReference type="EC" id="2.7.7.7"/>
    </reaction>
</comment>
<keyword evidence="12" id="KW-1185">Reference proteome</keyword>
<dbReference type="PANTHER" id="PTHR10322">
    <property type="entry name" value="DNA POLYMERASE CATALYTIC SUBUNIT"/>
    <property type="match status" value="1"/>
</dbReference>
<evidence type="ECO:0000256" key="6">
    <source>
        <dbReference type="ARBA" id="ARBA00023125"/>
    </source>
</evidence>
<dbReference type="InterPro" id="IPR023211">
    <property type="entry name" value="DNA_pol_palm_dom_sf"/>
</dbReference>
<dbReference type="InterPro" id="IPR036397">
    <property type="entry name" value="RNaseH_sf"/>
</dbReference>
<dbReference type="SUPFAM" id="SSF56672">
    <property type="entry name" value="DNA/RNA polymerases"/>
    <property type="match status" value="1"/>
</dbReference>
<evidence type="ECO:0000256" key="1">
    <source>
        <dbReference type="ARBA" id="ARBA00005755"/>
    </source>
</evidence>
<sequence>MSTRGTFIFPFHVRFGNGDEENADGSDGVLMMHVIGLVKKDTNKNRFGIEHHSVTWETSIFLTCQQEFLVNYVEPLYPNVFIYPITAAMNDEQDQYKTINGNLINFIVNGKECSPQWPVWRVDTISVKEYSELKAYLKRNVPHRTDFHLIDVDSFQRLYFETWLTKKVKLSMASWFYLTNSNIRNVTIEEAQLENLPSNILDEFALISWDIEAVCSSLYQFPKGFTTTEKISSVLAPTNFTPSKEWDSEVIKYYRSLAGEQKTSIFIDWFFDEYDLIMNLVGRMLHGKFVASLTKNCTTPTIYMGYNMNNFDFNYLAARLFSHRNKSPHTLTIIDSIYDFFHGSYKKSFIIDLYEVVQSKYKTLPSFKLNFVANHFLGEGKADMDSVQIRHLYYDLGKQLPELLDLNFEVESVNEVPKLFYILHYNITDCLLLHKLIRTVHALDYVLLYQENFCCDGFRALTGGQTYLMSKGIEKFFFDQKYFIKSNLNPIIFWEDRIKDLEDVETKVIDYEKRLADALAQSVDIRSDTITVKKYKGAANGAISGIWRNVKCGDFAAMYPSTSIAFSISIENVMYMYVSEILSVLDRLKYFERSLVFKVYNDENVLQTILMGTPNFMEVGLNEITSLSPSTLIMVIAKFKYTPLKELFLFFLGQRKKYKLSGEKSSEILWKTAANSLYGYLGAEQATYRSYAAAASITWHCRELIYLVCKQSQELYKALPVYIDTDGVMMHLPPGKTISSKNFCSSITRAIDTEHIVFEDEGDVPLCIVIGKKKYVRFNNASDFSLKGMEKNAPLIIKQIFNLLCIAVWRASTLHTFEAYSNKPDRNSLLVAIFDYILAQSQNELYVKIIINSKRKPVLYQEFVTNALNMGETDGTKYSVLVVHIRGEAIDLDQVKIVPVHEYNRDLHIVSCYHFTLNYLQYMWQVVCGDNESLPKTCWIEPLAYVLKRRGLVQQVFHRGKLVEDIEFDQRYSQIFTSEGQTVDFNPQPIDNDKFARAKF</sequence>
<dbReference type="Pfam" id="PF00136">
    <property type="entry name" value="DNA_pol_B"/>
    <property type="match status" value="1"/>
</dbReference>
<dbReference type="GO" id="GO:0000166">
    <property type="term" value="F:nucleotide binding"/>
    <property type="evidence" value="ECO:0007669"/>
    <property type="project" value="InterPro"/>
</dbReference>
<proteinExistence type="inferred from homology"/>
<reference evidence="11" key="1">
    <citation type="submission" date="2022-01" db="EMBL/GenBank/DDBJ databases">
        <authorList>
            <person name="King R."/>
        </authorList>
    </citation>
    <scope>NUCLEOTIDE SEQUENCE</scope>
</reference>
<organism evidence="11 12">
    <name type="scientific">Ceutorhynchus assimilis</name>
    <name type="common">cabbage seed weevil</name>
    <dbReference type="NCBI Taxonomy" id="467358"/>
    <lineage>
        <taxon>Eukaryota</taxon>
        <taxon>Metazoa</taxon>
        <taxon>Ecdysozoa</taxon>
        <taxon>Arthropoda</taxon>
        <taxon>Hexapoda</taxon>
        <taxon>Insecta</taxon>
        <taxon>Pterygota</taxon>
        <taxon>Neoptera</taxon>
        <taxon>Endopterygota</taxon>
        <taxon>Coleoptera</taxon>
        <taxon>Polyphaga</taxon>
        <taxon>Cucujiformia</taxon>
        <taxon>Curculionidae</taxon>
        <taxon>Ceutorhynchinae</taxon>
        <taxon>Ceutorhynchus</taxon>
    </lineage>
</organism>
<dbReference type="AlphaFoldDB" id="A0A9N9MZ67"/>
<evidence type="ECO:0000259" key="10">
    <source>
        <dbReference type="Pfam" id="PF03104"/>
    </source>
</evidence>
<dbReference type="Gene3D" id="3.30.420.10">
    <property type="entry name" value="Ribonuclease H-like superfamily/Ribonuclease H"/>
    <property type="match status" value="1"/>
</dbReference>
<dbReference type="EC" id="2.7.7.7" evidence="2"/>
<dbReference type="Gene3D" id="3.90.1600.10">
    <property type="entry name" value="Palm domain of DNA polymerase"/>
    <property type="match status" value="1"/>
</dbReference>
<evidence type="ECO:0000256" key="4">
    <source>
        <dbReference type="ARBA" id="ARBA00022695"/>
    </source>
</evidence>
<keyword evidence="3" id="KW-0808">Transferase</keyword>
<dbReference type="SUPFAM" id="SSF53098">
    <property type="entry name" value="Ribonuclease H-like"/>
    <property type="match status" value="1"/>
</dbReference>
<evidence type="ECO:0000256" key="3">
    <source>
        <dbReference type="ARBA" id="ARBA00022679"/>
    </source>
</evidence>
<feature type="domain" description="DNA-directed DNA polymerase family B exonuclease" evidence="10">
    <location>
        <begin position="188"/>
        <end position="371"/>
    </location>
</feature>
<evidence type="ECO:0000256" key="5">
    <source>
        <dbReference type="ARBA" id="ARBA00022932"/>
    </source>
</evidence>
<dbReference type="InterPro" id="IPR012337">
    <property type="entry name" value="RNaseH-like_sf"/>
</dbReference>
<dbReference type="OrthoDB" id="10515008at2759"/>
<dbReference type="EMBL" id="OU892285">
    <property type="protein sequence ID" value="CAG9773343.1"/>
    <property type="molecule type" value="Genomic_DNA"/>
</dbReference>
<accession>A0A9N9MZ67</accession>
<keyword evidence="4" id="KW-0548">Nucleotidyltransferase</keyword>
<evidence type="ECO:0000313" key="11">
    <source>
        <dbReference type="EMBL" id="CAG9773343.1"/>
    </source>
</evidence>
<dbReference type="InterPro" id="IPR043502">
    <property type="entry name" value="DNA/RNA_pol_sf"/>
</dbReference>
<comment type="similarity">
    <text evidence="1">Belongs to the DNA polymerase type-B family.</text>
</comment>
<dbReference type="GO" id="GO:0006261">
    <property type="term" value="P:DNA-templated DNA replication"/>
    <property type="evidence" value="ECO:0007669"/>
    <property type="project" value="TreeGrafter"/>
</dbReference>
<evidence type="ECO:0000259" key="9">
    <source>
        <dbReference type="Pfam" id="PF00136"/>
    </source>
</evidence>
<keyword evidence="6" id="KW-0238">DNA-binding</keyword>
<dbReference type="InterPro" id="IPR006172">
    <property type="entry name" value="DNA-dir_DNA_pol_B"/>
</dbReference>
<dbReference type="InterPro" id="IPR006133">
    <property type="entry name" value="DNA-dir_DNA_pol_B_exonuc"/>
</dbReference>
<dbReference type="GO" id="GO:0003887">
    <property type="term" value="F:DNA-directed DNA polymerase activity"/>
    <property type="evidence" value="ECO:0007669"/>
    <property type="project" value="UniProtKB-KW"/>
</dbReference>
<dbReference type="GO" id="GO:0003677">
    <property type="term" value="F:DNA binding"/>
    <property type="evidence" value="ECO:0007669"/>
    <property type="project" value="UniProtKB-KW"/>
</dbReference>
<dbReference type="Pfam" id="PF03104">
    <property type="entry name" value="DNA_pol_B_exo1"/>
    <property type="match status" value="1"/>
</dbReference>
<feature type="domain" description="DNA-directed DNA polymerase family B multifunctional" evidence="9">
    <location>
        <begin position="554"/>
        <end position="789"/>
    </location>
</feature>
<dbReference type="PANTHER" id="PTHR10322:SF23">
    <property type="entry name" value="DNA POLYMERASE DELTA CATALYTIC SUBUNIT"/>
    <property type="match status" value="1"/>
</dbReference>
<dbReference type="SMART" id="SM00486">
    <property type="entry name" value="POLBc"/>
    <property type="match status" value="1"/>
</dbReference>
<dbReference type="Proteomes" id="UP001152799">
    <property type="component" value="Chromosome 9"/>
</dbReference>
<evidence type="ECO:0000313" key="12">
    <source>
        <dbReference type="Proteomes" id="UP001152799"/>
    </source>
</evidence>
<gene>
    <name evidence="11" type="ORF">CEUTPL_LOCUS13734</name>
</gene>